<keyword evidence="3" id="KW-1185">Reference proteome</keyword>
<feature type="compositionally biased region" description="Low complexity" evidence="1">
    <location>
        <begin position="52"/>
        <end position="80"/>
    </location>
</feature>
<reference evidence="2 3" key="1">
    <citation type="submission" date="2015-10" db="EMBL/GenBank/DDBJ databases">
        <title>Genome analyses suggest a sexual origin of heterokaryosis in a supposedly ancient asexual fungus.</title>
        <authorList>
            <person name="Ropars J."/>
            <person name="Sedzielewska K."/>
            <person name="Noel J."/>
            <person name="Charron P."/>
            <person name="Farinelli L."/>
            <person name="Marton T."/>
            <person name="Kruger M."/>
            <person name="Pelin A."/>
            <person name="Brachmann A."/>
            <person name="Corradi N."/>
        </authorList>
    </citation>
    <scope>NUCLEOTIDE SEQUENCE [LARGE SCALE GENOMIC DNA]</scope>
    <source>
        <strain evidence="2 3">A4</strain>
    </source>
</reference>
<feature type="region of interest" description="Disordered" evidence="1">
    <location>
        <begin position="30"/>
        <end position="91"/>
    </location>
</feature>
<accession>A0A2I1G7M7</accession>
<protein>
    <submittedName>
        <fullName evidence="2">Uncharacterized protein</fullName>
    </submittedName>
</protein>
<comment type="caution">
    <text evidence="2">The sequence shown here is derived from an EMBL/GenBank/DDBJ whole genome shotgun (WGS) entry which is preliminary data.</text>
</comment>
<evidence type="ECO:0000313" key="3">
    <source>
        <dbReference type="Proteomes" id="UP000234323"/>
    </source>
</evidence>
<evidence type="ECO:0000256" key="1">
    <source>
        <dbReference type="SAM" id="MobiDB-lite"/>
    </source>
</evidence>
<evidence type="ECO:0000313" key="2">
    <source>
        <dbReference type="EMBL" id="PKY42647.1"/>
    </source>
</evidence>
<organism evidence="2 3">
    <name type="scientific">Rhizophagus irregularis</name>
    <dbReference type="NCBI Taxonomy" id="588596"/>
    <lineage>
        <taxon>Eukaryota</taxon>
        <taxon>Fungi</taxon>
        <taxon>Fungi incertae sedis</taxon>
        <taxon>Mucoromycota</taxon>
        <taxon>Glomeromycotina</taxon>
        <taxon>Glomeromycetes</taxon>
        <taxon>Glomerales</taxon>
        <taxon>Glomeraceae</taxon>
        <taxon>Rhizophagus</taxon>
    </lineage>
</organism>
<dbReference type="EMBL" id="LLXI01000209">
    <property type="protein sequence ID" value="PKY42647.1"/>
    <property type="molecule type" value="Genomic_DNA"/>
</dbReference>
<proteinExistence type="predicted"/>
<dbReference type="Proteomes" id="UP000234323">
    <property type="component" value="Unassembled WGS sequence"/>
</dbReference>
<name>A0A2I1G7M7_9GLOM</name>
<gene>
    <name evidence="2" type="ORF">RhiirA4_456481</name>
</gene>
<sequence length="149" mass="17878">MDLRTCKSGLSQCTYDILVFPTDDSFYINQEYQDGENPDNNSENDDFKNNSDDNNFENNNSNFKNDNYSENNDNDYNFENINDDYASESNYNNDDFEDEMFQAFPRKMKHKIYNNMTAMIKIQFFRQKRSHIFQIIPIFCYLYGQLNIK</sequence>
<dbReference type="AlphaFoldDB" id="A0A2I1G7M7"/>